<evidence type="ECO:0000256" key="2">
    <source>
        <dbReference type="SAM" id="Phobius"/>
    </source>
</evidence>
<proteinExistence type="predicted"/>
<dbReference type="HOGENOM" id="CLU_079235_0_0_1"/>
<evidence type="ECO:0000313" key="4">
    <source>
        <dbReference type="Proteomes" id="UP000019132"/>
    </source>
</evidence>
<dbReference type="VEuPathDB" id="FungiDB:PYU1_G002732"/>
<organism evidence="3 4">
    <name type="scientific">Globisporangium ultimum (strain ATCC 200006 / CBS 805.95 / DAOM BR144)</name>
    <name type="common">Pythium ultimum</name>
    <dbReference type="NCBI Taxonomy" id="431595"/>
    <lineage>
        <taxon>Eukaryota</taxon>
        <taxon>Sar</taxon>
        <taxon>Stramenopiles</taxon>
        <taxon>Oomycota</taxon>
        <taxon>Peronosporomycetes</taxon>
        <taxon>Pythiales</taxon>
        <taxon>Pythiaceae</taxon>
        <taxon>Globisporangium</taxon>
    </lineage>
</organism>
<reference evidence="4" key="1">
    <citation type="journal article" date="2010" name="Genome Biol.">
        <title>Genome sequence of the necrotrophic plant pathogen Pythium ultimum reveals original pathogenicity mechanisms and effector repertoire.</title>
        <authorList>
            <person name="Levesque C.A."/>
            <person name="Brouwer H."/>
            <person name="Cano L."/>
            <person name="Hamilton J.P."/>
            <person name="Holt C."/>
            <person name="Huitema E."/>
            <person name="Raffaele S."/>
            <person name="Robideau G.P."/>
            <person name="Thines M."/>
            <person name="Win J."/>
            <person name="Zerillo M.M."/>
            <person name="Beakes G.W."/>
            <person name="Boore J.L."/>
            <person name="Busam D."/>
            <person name="Dumas B."/>
            <person name="Ferriera S."/>
            <person name="Fuerstenberg S.I."/>
            <person name="Gachon C.M."/>
            <person name="Gaulin E."/>
            <person name="Govers F."/>
            <person name="Grenville-Briggs L."/>
            <person name="Horner N."/>
            <person name="Hostetler J."/>
            <person name="Jiang R.H."/>
            <person name="Johnson J."/>
            <person name="Krajaejun T."/>
            <person name="Lin H."/>
            <person name="Meijer H.J."/>
            <person name="Moore B."/>
            <person name="Morris P."/>
            <person name="Phuntmart V."/>
            <person name="Puiu D."/>
            <person name="Shetty J."/>
            <person name="Stajich J.E."/>
            <person name="Tripathy S."/>
            <person name="Wawra S."/>
            <person name="van West P."/>
            <person name="Whitty B.R."/>
            <person name="Coutinho P.M."/>
            <person name="Henrissat B."/>
            <person name="Martin F."/>
            <person name="Thomas P.D."/>
            <person name="Tyler B.M."/>
            <person name="De Vries R.P."/>
            <person name="Kamoun S."/>
            <person name="Yandell M."/>
            <person name="Tisserat N."/>
            <person name="Buell C.R."/>
        </authorList>
    </citation>
    <scope>NUCLEOTIDE SEQUENCE</scope>
    <source>
        <strain evidence="4">DAOM:BR144</strain>
    </source>
</reference>
<sequence length="301" mass="33989">MAQFRSTKFRNAKIYSIFEITESSTLQTVRSQQSMPPRGSGTTILGGFFIDVKIFACVLTALFAIFVLRKIFKFGESLRNSNHKARMPKLQTRTPVSYSAGVLWPVGSMCVLWTSDYFCVKSRYASSRYSTKASSKKVESEDGESEQELKKESETDSHDSKAERTMSSVGDRSLSRRSFSSISSKIHDVIEVLPSVLMTSREFRSLQHQMESLHNRGDEVEATIAFMNLVTMSDPIVYFCFILGGGGGKRLGYYQSLQDPEKYFLLPQDAIGRKDLRARELKLIYSVNSPSLRLKDLIHCG</sequence>
<name>K3WCP4_GLOUD</name>
<dbReference type="EMBL" id="GL376628">
    <property type="status" value="NOT_ANNOTATED_CDS"/>
    <property type="molecule type" value="Genomic_DNA"/>
</dbReference>
<dbReference type="Proteomes" id="UP000019132">
    <property type="component" value="Unassembled WGS sequence"/>
</dbReference>
<dbReference type="OMA" id="HKARMPK"/>
<accession>K3WCP4</accession>
<dbReference type="InParanoid" id="K3WCP4"/>
<dbReference type="EnsemblProtists" id="PYU1_T002735">
    <property type="protein sequence ID" value="PYU1_T002735"/>
    <property type="gene ID" value="PYU1_G002732"/>
</dbReference>
<keyword evidence="2" id="KW-0812">Transmembrane</keyword>
<dbReference type="AlphaFoldDB" id="K3WCP4"/>
<feature type="compositionally biased region" description="Basic and acidic residues" evidence="1">
    <location>
        <begin position="147"/>
        <end position="164"/>
    </location>
</feature>
<reference evidence="4" key="2">
    <citation type="submission" date="2010-04" db="EMBL/GenBank/DDBJ databases">
        <authorList>
            <person name="Buell R."/>
            <person name="Hamilton J."/>
            <person name="Hostetler J."/>
        </authorList>
    </citation>
    <scope>NUCLEOTIDE SEQUENCE [LARGE SCALE GENOMIC DNA]</scope>
    <source>
        <strain evidence="4">DAOM:BR144</strain>
    </source>
</reference>
<feature type="region of interest" description="Disordered" evidence="1">
    <location>
        <begin position="133"/>
        <end position="169"/>
    </location>
</feature>
<reference evidence="3" key="3">
    <citation type="submission" date="2015-02" db="UniProtKB">
        <authorList>
            <consortium name="EnsemblProtists"/>
        </authorList>
    </citation>
    <scope>IDENTIFICATION</scope>
    <source>
        <strain evidence="3">DAOM BR144</strain>
    </source>
</reference>
<keyword evidence="4" id="KW-1185">Reference proteome</keyword>
<protein>
    <submittedName>
        <fullName evidence="3">Uncharacterized protein</fullName>
    </submittedName>
</protein>
<keyword evidence="2" id="KW-0472">Membrane</keyword>
<evidence type="ECO:0000313" key="3">
    <source>
        <dbReference type="EnsemblProtists" id="PYU1_T002735"/>
    </source>
</evidence>
<dbReference type="eggNOG" id="ENOG502SK0F">
    <property type="taxonomic scope" value="Eukaryota"/>
</dbReference>
<feature type="transmembrane region" description="Helical" evidence="2">
    <location>
        <begin position="44"/>
        <end position="68"/>
    </location>
</feature>
<keyword evidence="2" id="KW-1133">Transmembrane helix</keyword>
<evidence type="ECO:0000256" key="1">
    <source>
        <dbReference type="SAM" id="MobiDB-lite"/>
    </source>
</evidence>